<dbReference type="GeneID" id="94353063"/>
<gene>
    <name evidence="2" type="ORF">CCR75_009351</name>
</gene>
<dbReference type="Gene3D" id="2.30.29.30">
    <property type="entry name" value="Pleckstrin-homology domain (PH domain)/Phosphotyrosine-binding domain (PTB)"/>
    <property type="match status" value="1"/>
</dbReference>
<reference evidence="2 3" key="1">
    <citation type="journal article" date="2021" name="Genome Biol.">
        <title>AFLAP: assembly-free linkage analysis pipeline using k-mers from genome sequencing data.</title>
        <authorList>
            <person name="Fletcher K."/>
            <person name="Zhang L."/>
            <person name="Gil J."/>
            <person name="Han R."/>
            <person name="Cavanaugh K."/>
            <person name="Michelmore R."/>
        </authorList>
    </citation>
    <scope>NUCLEOTIDE SEQUENCE [LARGE SCALE GENOMIC DNA]</scope>
    <source>
        <strain evidence="2 3">SF5</strain>
    </source>
</reference>
<evidence type="ECO:0000313" key="2">
    <source>
        <dbReference type="EMBL" id="TDH73684.1"/>
    </source>
</evidence>
<dbReference type="KEGG" id="blac:94353063"/>
<dbReference type="RefSeq" id="XP_067823182.1">
    <property type="nucleotide sequence ID" value="XM_067967392.1"/>
</dbReference>
<dbReference type="AlphaFoldDB" id="A0A976IKT3"/>
<accession>A0A976IKT3</accession>
<dbReference type="InterPro" id="IPR011993">
    <property type="entry name" value="PH-like_dom_sf"/>
</dbReference>
<evidence type="ECO:0000313" key="3">
    <source>
        <dbReference type="Proteomes" id="UP000294530"/>
    </source>
</evidence>
<dbReference type="SMART" id="SM00233">
    <property type="entry name" value="PH"/>
    <property type="match status" value="1"/>
</dbReference>
<dbReference type="PROSITE" id="PS50003">
    <property type="entry name" value="PH_DOMAIN"/>
    <property type="match status" value="1"/>
</dbReference>
<dbReference type="SUPFAM" id="SSF50729">
    <property type="entry name" value="PH domain-like"/>
    <property type="match status" value="1"/>
</dbReference>
<dbReference type="OrthoDB" id="1434354at2759"/>
<proteinExistence type="predicted"/>
<dbReference type="Pfam" id="PF00169">
    <property type="entry name" value="PH"/>
    <property type="match status" value="1"/>
</dbReference>
<keyword evidence="3" id="KW-1185">Reference proteome</keyword>
<dbReference type="InterPro" id="IPR001849">
    <property type="entry name" value="PH_domain"/>
</dbReference>
<sequence>MLISRSIPAGYFSEEVLKAGYLLKSSLRHKQFNPIWHRQLFILHPHLLRFAKTLHSEIYQIASLTYDTLVQRSTKQNNSFEIITPLMAINGHSLLLNAPTAYILKNWMDAITQAIKQLKRNSLPPAASSERSPVALPCAVQEASLKIYNRSITS</sequence>
<protein>
    <recommendedName>
        <fullName evidence="1">PH domain-containing protein</fullName>
    </recommendedName>
</protein>
<feature type="domain" description="PH" evidence="1">
    <location>
        <begin position="15"/>
        <end position="116"/>
    </location>
</feature>
<organism evidence="2 3">
    <name type="scientific">Bremia lactucae</name>
    <name type="common">Lettuce downy mildew</name>
    <dbReference type="NCBI Taxonomy" id="4779"/>
    <lineage>
        <taxon>Eukaryota</taxon>
        <taxon>Sar</taxon>
        <taxon>Stramenopiles</taxon>
        <taxon>Oomycota</taxon>
        <taxon>Peronosporomycetes</taxon>
        <taxon>Peronosporales</taxon>
        <taxon>Peronosporaceae</taxon>
        <taxon>Bremia</taxon>
    </lineage>
</organism>
<evidence type="ECO:0000259" key="1">
    <source>
        <dbReference type="PROSITE" id="PS50003"/>
    </source>
</evidence>
<dbReference type="EMBL" id="SHOA02000036">
    <property type="protein sequence ID" value="TDH73684.1"/>
    <property type="molecule type" value="Genomic_DNA"/>
</dbReference>
<comment type="caution">
    <text evidence="2">The sequence shown here is derived from an EMBL/GenBank/DDBJ whole genome shotgun (WGS) entry which is preliminary data.</text>
</comment>
<name>A0A976IKT3_BRELC</name>
<dbReference type="Proteomes" id="UP000294530">
    <property type="component" value="Unassembled WGS sequence"/>
</dbReference>